<dbReference type="VEuPathDB" id="VectorBase:SSCA005812"/>
<organism evidence="2 3">
    <name type="scientific">Sarcoptes scabiei</name>
    <name type="common">Itch mite</name>
    <name type="synonym">Acarus scabiei</name>
    <dbReference type="NCBI Taxonomy" id="52283"/>
    <lineage>
        <taxon>Eukaryota</taxon>
        <taxon>Metazoa</taxon>
        <taxon>Ecdysozoa</taxon>
        <taxon>Arthropoda</taxon>
        <taxon>Chelicerata</taxon>
        <taxon>Arachnida</taxon>
        <taxon>Acari</taxon>
        <taxon>Acariformes</taxon>
        <taxon>Sarcoptiformes</taxon>
        <taxon>Astigmata</taxon>
        <taxon>Psoroptidia</taxon>
        <taxon>Sarcoptoidea</taxon>
        <taxon>Sarcoptidae</taxon>
        <taxon>Sarcoptinae</taxon>
        <taxon>Sarcoptes</taxon>
    </lineage>
</organism>
<protein>
    <submittedName>
        <fullName evidence="2">Uncharacterized protein</fullName>
    </submittedName>
</protein>
<sequence length="133" mass="15253">MELFIDYRNPLEKTEYLKRSDRNIVAPTTTARAPLQKTDKNSNNTSNDSNNSNEKSMDEIVDDERKTNEMITKIIPFKANHPFLFLILDKITGVVCLMGVFADPTEIMEVVREHDLSDAEITKLLAEHDQLQN</sequence>
<reference evidence="2 3" key="1">
    <citation type="journal article" date="2015" name="Parasit. Vectors">
        <title>Draft genome of the scabies mite.</title>
        <authorList>
            <person name="Rider S.D.Jr."/>
            <person name="Morgan M.S."/>
            <person name="Arlian L.G."/>
        </authorList>
    </citation>
    <scope>NUCLEOTIDE SEQUENCE [LARGE SCALE GENOMIC DNA]</scope>
    <source>
        <strain evidence="2">Arlian Lab</strain>
    </source>
</reference>
<dbReference type="InterPro" id="IPR023795">
    <property type="entry name" value="Serpin_CS"/>
</dbReference>
<dbReference type="PROSITE" id="PS00284">
    <property type="entry name" value="SERPIN"/>
    <property type="match status" value="1"/>
</dbReference>
<proteinExistence type="predicted"/>
<gene>
    <name evidence="2" type="ORF">QR98_0047200</name>
</gene>
<feature type="compositionally biased region" description="Low complexity" evidence="1">
    <location>
        <begin position="41"/>
        <end position="53"/>
    </location>
</feature>
<dbReference type="Proteomes" id="UP000616769">
    <property type="component" value="Unassembled WGS sequence"/>
</dbReference>
<feature type="region of interest" description="Disordered" evidence="1">
    <location>
        <begin position="27"/>
        <end position="61"/>
    </location>
</feature>
<evidence type="ECO:0000313" key="2">
    <source>
        <dbReference type="EMBL" id="KPM06246.1"/>
    </source>
</evidence>
<comment type="caution">
    <text evidence="2">The sequence shown here is derived from an EMBL/GenBank/DDBJ whole genome shotgun (WGS) entry which is preliminary data.</text>
</comment>
<dbReference type="Gene3D" id="2.30.39.10">
    <property type="entry name" value="Alpha-1-antitrypsin, domain 1"/>
    <property type="match status" value="1"/>
</dbReference>
<accession>A0A132A5K0</accession>
<evidence type="ECO:0000313" key="3">
    <source>
        <dbReference type="Proteomes" id="UP000616769"/>
    </source>
</evidence>
<evidence type="ECO:0000256" key="1">
    <source>
        <dbReference type="SAM" id="MobiDB-lite"/>
    </source>
</evidence>
<dbReference type="InterPro" id="IPR042185">
    <property type="entry name" value="Serpin_sf_2"/>
</dbReference>
<name>A0A132A5K0_SARSC</name>
<dbReference type="SUPFAM" id="SSF56574">
    <property type="entry name" value="Serpins"/>
    <property type="match status" value="1"/>
</dbReference>
<dbReference type="EMBL" id="JXLN01010730">
    <property type="protein sequence ID" value="KPM06246.1"/>
    <property type="molecule type" value="Genomic_DNA"/>
</dbReference>
<dbReference type="InterPro" id="IPR036186">
    <property type="entry name" value="Serpin_sf"/>
</dbReference>
<dbReference type="AlphaFoldDB" id="A0A132A5K0"/>